<dbReference type="AlphaFoldDB" id="A0A2P4SB14"/>
<reference evidence="4 5" key="1">
    <citation type="submission" date="2018-01" db="EMBL/GenBank/DDBJ databases">
        <title>Comparison of the Chinese Bamboo Partridge and Red Junglefowl genome sequences highlights the importance of demography in genome evolution.</title>
        <authorList>
            <person name="Tiley G.P."/>
            <person name="Kimball R.T."/>
            <person name="Braun E.L."/>
            <person name="Burleigh J.G."/>
        </authorList>
    </citation>
    <scope>NUCLEOTIDE SEQUENCE [LARGE SCALE GENOMIC DNA]</scope>
    <source>
        <strain evidence="4">RTK389</strain>
        <tissue evidence="4">Blood</tissue>
    </source>
</reference>
<protein>
    <recommendedName>
        <fullName evidence="3">Immunoglobulin V-set domain-containing protein</fullName>
    </recommendedName>
</protein>
<dbReference type="InterPro" id="IPR013106">
    <property type="entry name" value="Ig_V-set"/>
</dbReference>
<organism evidence="4 5">
    <name type="scientific">Bambusicola thoracicus</name>
    <name type="common">Chinese bamboo-partridge</name>
    <name type="synonym">Perdix thoracica</name>
    <dbReference type="NCBI Taxonomy" id="9083"/>
    <lineage>
        <taxon>Eukaryota</taxon>
        <taxon>Metazoa</taxon>
        <taxon>Chordata</taxon>
        <taxon>Craniata</taxon>
        <taxon>Vertebrata</taxon>
        <taxon>Euteleostomi</taxon>
        <taxon>Archelosauria</taxon>
        <taxon>Archosauria</taxon>
        <taxon>Dinosauria</taxon>
        <taxon>Saurischia</taxon>
        <taxon>Theropoda</taxon>
        <taxon>Coelurosauria</taxon>
        <taxon>Aves</taxon>
        <taxon>Neognathae</taxon>
        <taxon>Galloanserae</taxon>
        <taxon>Galliformes</taxon>
        <taxon>Phasianidae</taxon>
        <taxon>Perdicinae</taxon>
        <taxon>Bambusicola</taxon>
    </lineage>
</organism>
<keyword evidence="5" id="KW-1185">Reference proteome</keyword>
<accession>A0A2P4SB14</accession>
<comment type="caution">
    <text evidence="4">The sequence shown here is derived from an EMBL/GenBank/DDBJ whole genome shotgun (WGS) entry which is preliminary data.</text>
</comment>
<dbReference type="OrthoDB" id="8924181at2759"/>
<keyword evidence="2" id="KW-0393">Immunoglobulin domain</keyword>
<dbReference type="InterPro" id="IPR036179">
    <property type="entry name" value="Ig-like_dom_sf"/>
</dbReference>
<evidence type="ECO:0000259" key="3">
    <source>
        <dbReference type="Pfam" id="PF07686"/>
    </source>
</evidence>
<dbReference type="EMBL" id="PPHD01070822">
    <property type="protein sequence ID" value="POI21308.1"/>
    <property type="molecule type" value="Genomic_DNA"/>
</dbReference>
<feature type="domain" description="Immunoglobulin V-set" evidence="3">
    <location>
        <begin position="56"/>
        <end position="131"/>
    </location>
</feature>
<evidence type="ECO:0000256" key="1">
    <source>
        <dbReference type="ARBA" id="ARBA00023170"/>
    </source>
</evidence>
<proteinExistence type="predicted"/>
<evidence type="ECO:0000256" key="2">
    <source>
        <dbReference type="ARBA" id="ARBA00023319"/>
    </source>
</evidence>
<dbReference type="Proteomes" id="UP000237246">
    <property type="component" value="Unassembled WGS sequence"/>
</dbReference>
<dbReference type="SUPFAM" id="SSF48726">
    <property type="entry name" value="Immunoglobulin"/>
    <property type="match status" value="1"/>
</dbReference>
<name>A0A2P4SB14_BAMTH</name>
<dbReference type="InterPro" id="IPR051117">
    <property type="entry name" value="TRG_var/const_region"/>
</dbReference>
<dbReference type="Pfam" id="PF07686">
    <property type="entry name" value="V-set"/>
    <property type="match status" value="1"/>
</dbReference>
<keyword evidence="1" id="KW-0675">Receptor</keyword>
<dbReference type="PANTHER" id="PTHR19256">
    <property type="entry name" value="T-CELL RECEPTOR GAMMA CHAIN"/>
    <property type="match status" value="1"/>
</dbReference>
<dbReference type="Gene3D" id="2.60.40.10">
    <property type="entry name" value="Immunoglobulins"/>
    <property type="match status" value="1"/>
</dbReference>
<evidence type="ECO:0000313" key="5">
    <source>
        <dbReference type="Proteomes" id="UP000237246"/>
    </source>
</evidence>
<sequence>MRAAGLQEGEGKGHCTQGGDTVWFNPRCLLGAAVERNDCKCFLILSTGGSAQALWQSPVSITKPERKTVLITCHVSISNFDKVFIHWYRKRPGEAPRRIAYMATRLFLENESDKGKFSIEKDIAKSECTLTANAMWAVKCLRFLYC</sequence>
<evidence type="ECO:0000313" key="4">
    <source>
        <dbReference type="EMBL" id="POI21308.1"/>
    </source>
</evidence>
<dbReference type="PANTHER" id="PTHR19256:SF44">
    <property type="entry name" value="T CELL RECEPTOR GAMMA VARIABLE 9"/>
    <property type="match status" value="1"/>
</dbReference>
<gene>
    <name evidence="4" type="ORF">CIB84_014945</name>
</gene>
<dbReference type="InterPro" id="IPR013783">
    <property type="entry name" value="Ig-like_fold"/>
</dbReference>